<evidence type="ECO:0000313" key="3">
    <source>
        <dbReference type="EMBL" id="KAJ3034933.1"/>
    </source>
</evidence>
<gene>
    <name evidence="3" type="ORF">HK097_004361</name>
</gene>
<keyword evidence="2" id="KW-0812">Transmembrane</keyword>
<reference evidence="3" key="1">
    <citation type="submission" date="2020-05" db="EMBL/GenBank/DDBJ databases">
        <title>Phylogenomic resolution of chytrid fungi.</title>
        <authorList>
            <person name="Stajich J.E."/>
            <person name="Amses K."/>
            <person name="Simmons R."/>
            <person name="Seto K."/>
            <person name="Myers J."/>
            <person name="Bonds A."/>
            <person name="Quandt C.A."/>
            <person name="Barry K."/>
            <person name="Liu P."/>
            <person name="Grigoriev I."/>
            <person name="Longcore J.E."/>
            <person name="James T.Y."/>
        </authorList>
    </citation>
    <scope>NUCLEOTIDE SEQUENCE</scope>
    <source>
        <strain evidence="3">JEL0318</strain>
    </source>
</reference>
<feature type="region of interest" description="Disordered" evidence="1">
    <location>
        <begin position="1"/>
        <end position="25"/>
    </location>
</feature>
<dbReference type="Proteomes" id="UP001212841">
    <property type="component" value="Unassembled WGS sequence"/>
</dbReference>
<evidence type="ECO:0000256" key="1">
    <source>
        <dbReference type="SAM" id="MobiDB-lite"/>
    </source>
</evidence>
<keyword evidence="2" id="KW-1133">Transmembrane helix</keyword>
<feature type="transmembrane region" description="Helical" evidence="2">
    <location>
        <begin position="36"/>
        <end position="57"/>
    </location>
</feature>
<feature type="region of interest" description="Disordered" evidence="1">
    <location>
        <begin position="128"/>
        <end position="149"/>
    </location>
</feature>
<proteinExistence type="predicted"/>
<accession>A0AAD5X046</accession>
<comment type="caution">
    <text evidence="3">The sequence shown here is derived from an EMBL/GenBank/DDBJ whole genome shotgun (WGS) entry which is preliminary data.</text>
</comment>
<organism evidence="3 4">
    <name type="scientific">Rhizophlyctis rosea</name>
    <dbReference type="NCBI Taxonomy" id="64517"/>
    <lineage>
        <taxon>Eukaryota</taxon>
        <taxon>Fungi</taxon>
        <taxon>Fungi incertae sedis</taxon>
        <taxon>Chytridiomycota</taxon>
        <taxon>Chytridiomycota incertae sedis</taxon>
        <taxon>Chytridiomycetes</taxon>
        <taxon>Rhizophlyctidales</taxon>
        <taxon>Rhizophlyctidaceae</taxon>
        <taxon>Rhizophlyctis</taxon>
    </lineage>
</organism>
<evidence type="ECO:0000256" key="2">
    <source>
        <dbReference type="SAM" id="Phobius"/>
    </source>
</evidence>
<protein>
    <submittedName>
        <fullName evidence="3">Uncharacterized protein</fullName>
    </submittedName>
</protein>
<dbReference type="AlphaFoldDB" id="A0AAD5X046"/>
<dbReference type="EMBL" id="JADGJD010002103">
    <property type="protein sequence ID" value="KAJ3034933.1"/>
    <property type="molecule type" value="Genomic_DNA"/>
</dbReference>
<keyword evidence="4" id="KW-1185">Reference proteome</keyword>
<evidence type="ECO:0000313" key="4">
    <source>
        <dbReference type="Proteomes" id="UP001212841"/>
    </source>
</evidence>
<sequence>MSHLEPRQTVWPGPTHTPSSTHGPDYNELRESSGSLVKGFLVLSILLSMTTILYLLVRRCRQIRALRLQTSPSETPIYVPTRDGRLVTNPDGSIRFISSGGIPLEWTPQGFRMVNSDAARNMEEGEVLPKYEPPVPSYQPASNGGGGGG</sequence>
<name>A0AAD5X046_9FUNG</name>
<feature type="non-terminal residue" evidence="3">
    <location>
        <position position="1"/>
    </location>
</feature>
<keyword evidence="2" id="KW-0472">Membrane</keyword>